<feature type="domain" description="C2H2-type" evidence="7">
    <location>
        <begin position="271"/>
        <end position="294"/>
    </location>
</feature>
<dbReference type="PROSITE" id="PS00028">
    <property type="entry name" value="ZINC_FINGER_C2H2_1"/>
    <property type="match status" value="2"/>
</dbReference>
<proteinExistence type="predicted"/>
<feature type="domain" description="C2H2-type" evidence="7">
    <location>
        <begin position="32"/>
        <end position="60"/>
    </location>
</feature>
<reference evidence="9" key="1">
    <citation type="submission" date="2025-08" db="UniProtKB">
        <authorList>
            <consortium name="RefSeq"/>
        </authorList>
    </citation>
    <scope>IDENTIFICATION</scope>
    <source>
        <tissue evidence="9">Testes</tissue>
    </source>
</reference>
<evidence type="ECO:0000259" key="7">
    <source>
        <dbReference type="PROSITE" id="PS50157"/>
    </source>
</evidence>
<dbReference type="PROSITE" id="PS50157">
    <property type="entry name" value="ZINC_FINGER_C2H2_2"/>
    <property type="match status" value="6"/>
</dbReference>
<evidence type="ECO:0000256" key="3">
    <source>
        <dbReference type="ARBA" id="ARBA00022771"/>
    </source>
</evidence>
<feature type="domain" description="C2H2-type" evidence="7">
    <location>
        <begin position="243"/>
        <end position="270"/>
    </location>
</feature>
<evidence type="ECO:0000256" key="4">
    <source>
        <dbReference type="ARBA" id="ARBA00022833"/>
    </source>
</evidence>
<keyword evidence="4" id="KW-0862">Zinc</keyword>
<feature type="domain" description="C2H2-type" evidence="7">
    <location>
        <begin position="215"/>
        <end position="242"/>
    </location>
</feature>
<organism evidence="8 9">
    <name type="scientific">Saccoglossus kowalevskii</name>
    <name type="common">Acorn worm</name>
    <dbReference type="NCBI Taxonomy" id="10224"/>
    <lineage>
        <taxon>Eukaryota</taxon>
        <taxon>Metazoa</taxon>
        <taxon>Hemichordata</taxon>
        <taxon>Enteropneusta</taxon>
        <taxon>Harrimaniidae</taxon>
        <taxon>Saccoglossus</taxon>
    </lineage>
</organism>
<name>A0ABM0MGG4_SACKO</name>
<dbReference type="PANTHER" id="PTHR24403">
    <property type="entry name" value="ZINC FINGER PROTEIN"/>
    <property type="match status" value="1"/>
</dbReference>
<feature type="compositionally biased region" description="Polar residues" evidence="6">
    <location>
        <begin position="481"/>
        <end position="502"/>
    </location>
</feature>
<keyword evidence="2" id="KW-0677">Repeat</keyword>
<evidence type="ECO:0000256" key="6">
    <source>
        <dbReference type="SAM" id="MobiDB-lite"/>
    </source>
</evidence>
<dbReference type="InterPro" id="IPR036236">
    <property type="entry name" value="Znf_C2H2_sf"/>
</dbReference>
<dbReference type="RefSeq" id="XP_006819105.1">
    <property type="nucleotide sequence ID" value="XM_006819042.1"/>
</dbReference>
<dbReference type="PANTHER" id="PTHR24403:SF67">
    <property type="entry name" value="FI01116P-RELATED"/>
    <property type="match status" value="1"/>
</dbReference>
<dbReference type="GeneID" id="102809095"/>
<feature type="domain" description="C2H2-type" evidence="7">
    <location>
        <begin position="61"/>
        <end position="88"/>
    </location>
</feature>
<dbReference type="InterPro" id="IPR013087">
    <property type="entry name" value="Znf_C2H2_type"/>
</dbReference>
<evidence type="ECO:0000313" key="8">
    <source>
        <dbReference type="Proteomes" id="UP000694865"/>
    </source>
</evidence>
<dbReference type="SMART" id="SM00355">
    <property type="entry name" value="ZnF_C2H2"/>
    <property type="match status" value="10"/>
</dbReference>
<keyword evidence="3 5" id="KW-0863">Zinc-finger</keyword>
<accession>A0ABM0MGG4</accession>
<keyword evidence="1" id="KW-0479">Metal-binding</keyword>
<evidence type="ECO:0000256" key="5">
    <source>
        <dbReference type="PROSITE-ProRule" id="PRU00042"/>
    </source>
</evidence>
<keyword evidence="8" id="KW-1185">Reference proteome</keyword>
<evidence type="ECO:0000313" key="9">
    <source>
        <dbReference type="RefSeq" id="XP_006819105.1"/>
    </source>
</evidence>
<dbReference type="Gene3D" id="3.30.160.60">
    <property type="entry name" value="Classic Zinc Finger"/>
    <property type="match status" value="5"/>
</dbReference>
<evidence type="ECO:0000256" key="1">
    <source>
        <dbReference type="ARBA" id="ARBA00022723"/>
    </source>
</evidence>
<dbReference type="InterPro" id="IPR050688">
    <property type="entry name" value="Zinc_finger/UBP_domain"/>
</dbReference>
<dbReference type="SUPFAM" id="SSF57667">
    <property type="entry name" value="beta-beta-alpha zinc fingers"/>
    <property type="match status" value="5"/>
</dbReference>
<feature type="region of interest" description="Disordered" evidence="6">
    <location>
        <begin position="468"/>
        <end position="502"/>
    </location>
</feature>
<feature type="domain" description="C2H2-type" evidence="7">
    <location>
        <begin position="521"/>
        <end position="548"/>
    </location>
</feature>
<dbReference type="Proteomes" id="UP000694865">
    <property type="component" value="Unplaced"/>
</dbReference>
<sequence>MEVLCCTRCPYTTNNMSFYESHLENHKGDKIYKCRYCNYISKYAGNRMVHERRMHLNKKPYECKYCDYATVQSTTLHKHVLAHHREQCIYKCPHCEFCCDSEPRYTKHVVKHAGDSLSELPNGLTETVSGIGSNQSATREPYTVVIDNGVPEISINNDAMDIKIEGEASGSGRHSDSQYTSTEITNLYTAQSVSLDSASANQGENNSGNYGKDDFSCNKCSFKGQNLRSLYGHMRTHAKEKKFKCRYCDYSTAYPTNRLIHERRHLGKKPYKCKLCPYAATQSNTLNVHMKQKHNTCIEKIHCNLCQFQCVLEDVFIRHLRDFHADIAVVDPNSSQTESTVSGNSHLYSNAGTSVTYSTSIGNMLPPLLAVSSTCAVSSENLSNSTTTAPAPMSNYFSDFDCFVNPSTTSTPSRPTISASGTVDVLSPIASTSTNDVNAADDVLMETESPANPNDESSSQDRIQRDPFPISLHRHNRHTARSATPTSSEVSATSTQKFSTATQTSLTTQDIVSMLNEKKVFRCQHCDILFPDNVLFTIHRGFHGYDKPFQCNICGHDCGDKYEFASHSHSCQT</sequence>
<gene>
    <name evidence="9" type="primary">LOC102809095</name>
</gene>
<protein>
    <submittedName>
        <fullName evidence="9">Zinc finger protein Pegasus-like</fullName>
    </submittedName>
</protein>
<evidence type="ECO:0000256" key="2">
    <source>
        <dbReference type="ARBA" id="ARBA00022737"/>
    </source>
</evidence>